<evidence type="ECO:0000256" key="1">
    <source>
        <dbReference type="ARBA" id="ARBA00022801"/>
    </source>
</evidence>
<comment type="caution">
    <text evidence="2">The sequence shown here is derived from an EMBL/GenBank/DDBJ whole genome shotgun (WGS) entry which is preliminary data.</text>
</comment>
<keyword evidence="1 2" id="KW-0378">Hydrolase</keyword>
<gene>
    <name evidence="2" type="ORF">AF331_09515</name>
</gene>
<dbReference type="InterPro" id="IPR012341">
    <property type="entry name" value="6hp_glycosidase-like_sf"/>
</dbReference>
<dbReference type="OrthoDB" id="9812931at2"/>
<dbReference type="PATRIC" id="fig|189381.12.peg.3811"/>
<evidence type="ECO:0000313" key="3">
    <source>
        <dbReference type="Proteomes" id="UP000037405"/>
    </source>
</evidence>
<proteinExistence type="predicted"/>
<protein>
    <submittedName>
        <fullName evidence="2">Glycosyl hydrolase family 88</fullName>
    </submittedName>
</protein>
<dbReference type="InterPro" id="IPR008928">
    <property type="entry name" value="6-hairpin_glycosidase_sf"/>
</dbReference>
<dbReference type="EMBL" id="LGUE01000003">
    <property type="protein sequence ID" value="KON90669.1"/>
    <property type="molecule type" value="Genomic_DNA"/>
</dbReference>
<dbReference type="PANTHER" id="PTHR33886:SF8">
    <property type="entry name" value="UNSATURATED RHAMNOGALACTURONAN HYDROLASE (EUROFUNG)"/>
    <property type="match status" value="1"/>
</dbReference>
<reference evidence="3" key="1">
    <citation type="submission" date="2015-07" db="EMBL/GenBank/DDBJ databases">
        <title>Fjat-14235 jcm11544.</title>
        <authorList>
            <person name="Liu B."/>
            <person name="Wang J."/>
            <person name="Zhu Y."/>
            <person name="Liu G."/>
            <person name="Chen Q."/>
            <person name="Chen Z."/>
            <person name="Lan J."/>
            <person name="Che J."/>
            <person name="Ge C."/>
            <person name="Shi H."/>
            <person name="Pan Z."/>
            <person name="Liu X."/>
        </authorList>
    </citation>
    <scope>NUCLEOTIDE SEQUENCE [LARGE SCALE GENOMIC DNA]</scope>
    <source>
        <strain evidence="3">JCM 11544</strain>
    </source>
</reference>
<accession>A0A0M0GLE3</accession>
<dbReference type="InterPro" id="IPR052043">
    <property type="entry name" value="PolySaccharide_Degr_Enz"/>
</dbReference>
<dbReference type="GO" id="GO:0016787">
    <property type="term" value="F:hydrolase activity"/>
    <property type="evidence" value="ECO:0007669"/>
    <property type="project" value="UniProtKB-KW"/>
</dbReference>
<dbReference type="Pfam" id="PF07470">
    <property type="entry name" value="Glyco_hydro_88"/>
    <property type="match status" value="1"/>
</dbReference>
<dbReference type="GO" id="GO:0005975">
    <property type="term" value="P:carbohydrate metabolic process"/>
    <property type="evidence" value="ECO:0007669"/>
    <property type="project" value="InterPro"/>
</dbReference>
<name>A0A0M0GLE3_9BACI</name>
<sequence length="368" mass="41317">MIKNVQETVHKVTGQLLDLKRPENESELEGIGDGAKIGYFPRDFGMEEWDWPQGVGLYGLKSLSGQDGFPDYHTFLKEWAEEQKERGLPLKNINTTAPLLTLMDVEGTEQLALEWADWIMEKAPRTERGGLQHVTSGATKNDLTMNDGQIWIDTLFMVVLFLGKMGVRYDRKEWKEEAARQFLLHIELLFSEGDGLFYHGFDFNGHHRFSEAYWCRGNSWFTLAAPEFLAMMEGQLDDGTYKTIAQTYKAQVDKLVKLQAQDGLWHTLLDDQDSYTEVSGSSSIAAGILKGIRYGLLDGSYLDVCRRAVDSILQEVDDDGTVLKVSAGTAIGASKEDYKNIIIAPTAYGQALAIVLFSEVLQHEKLVA</sequence>
<dbReference type="Proteomes" id="UP000037405">
    <property type="component" value="Unassembled WGS sequence"/>
</dbReference>
<keyword evidence="3" id="KW-1185">Reference proteome</keyword>
<dbReference type="InterPro" id="IPR010905">
    <property type="entry name" value="Glyco_hydro_88"/>
</dbReference>
<dbReference type="STRING" id="189381.GCA_900166615_00627"/>
<dbReference type="Gene3D" id="1.50.10.10">
    <property type="match status" value="1"/>
</dbReference>
<organism evidence="2 3">
    <name type="scientific">Rossellomorea marisflavi</name>
    <dbReference type="NCBI Taxonomy" id="189381"/>
    <lineage>
        <taxon>Bacteria</taxon>
        <taxon>Bacillati</taxon>
        <taxon>Bacillota</taxon>
        <taxon>Bacilli</taxon>
        <taxon>Bacillales</taxon>
        <taxon>Bacillaceae</taxon>
        <taxon>Rossellomorea</taxon>
    </lineage>
</organism>
<dbReference type="PANTHER" id="PTHR33886">
    <property type="entry name" value="UNSATURATED RHAMNOGALACTURONAN HYDROLASE (EUROFUNG)"/>
    <property type="match status" value="1"/>
</dbReference>
<dbReference type="SUPFAM" id="SSF48208">
    <property type="entry name" value="Six-hairpin glycosidases"/>
    <property type="match status" value="1"/>
</dbReference>
<evidence type="ECO:0000313" key="2">
    <source>
        <dbReference type="EMBL" id="KON90669.1"/>
    </source>
</evidence>
<dbReference type="AlphaFoldDB" id="A0A0M0GLE3"/>